<evidence type="ECO:0000313" key="2">
    <source>
        <dbReference type="Proteomes" id="UP001320691"/>
    </source>
</evidence>
<name>A0AAW5PLM6_9GAMM</name>
<proteinExistence type="predicted"/>
<organism evidence="1 2">
    <name type="scientific">Stenotrophomonas rhizophila</name>
    <dbReference type="NCBI Taxonomy" id="216778"/>
    <lineage>
        <taxon>Bacteria</taxon>
        <taxon>Pseudomonadati</taxon>
        <taxon>Pseudomonadota</taxon>
        <taxon>Gammaproteobacteria</taxon>
        <taxon>Lysobacterales</taxon>
        <taxon>Lysobacteraceae</taxon>
        <taxon>Stenotrophomonas</taxon>
    </lineage>
</organism>
<dbReference type="Proteomes" id="UP001320691">
    <property type="component" value="Unassembled WGS sequence"/>
</dbReference>
<dbReference type="RefSeq" id="WP_259262066.1">
    <property type="nucleotide sequence ID" value="NZ_JANUEK010000009.1"/>
</dbReference>
<dbReference type="AlphaFoldDB" id="A0AAW5PLM6"/>
<evidence type="ECO:0000313" key="1">
    <source>
        <dbReference type="EMBL" id="MCS4281597.1"/>
    </source>
</evidence>
<comment type="caution">
    <text evidence="1">The sequence shown here is derived from an EMBL/GenBank/DDBJ whole genome shotgun (WGS) entry which is preliminary data.</text>
</comment>
<reference evidence="1" key="1">
    <citation type="submission" date="2022-08" db="EMBL/GenBank/DDBJ databases">
        <title>Genomic analyses of the natural microbiome of Caenorhabditis elegans.</title>
        <authorList>
            <person name="Samuel B."/>
        </authorList>
    </citation>
    <scope>NUCLEOTIDE SEQUENCE</scope>
    <source>
        <strain evidence="1">BIGb0277</strain>
    </source>
</reference>
<dbReference type="EMBL" id="JANUEK010000009">
    <property type="protein sequence ID" value="MCS4281597.1"/>
    <property type="molecule type" value="Genomic_DNA"/>
</dbReference>
<sequence>MTLVTAPDCFSTYNSPAVCDQVRATLRSPKNAPIRLLTLLEAYLELTGQQLHAQNRNTPPWESAARGFIGALHSRTFAELSATKRYNYSRLFLSAISVLNPQFTPPLVRLTKAIPASTQALAEAFENTTLDGDRRIFWAGWTISNRRGKPSYLELHAVHERYGTEFCTRLHKALQQWYLQTLLDGPIGIKSLVSHLSKQPLAVGADHFQDPVWMTHFTRDLFVSFFKESHANSNAMRVAKRQWAELARTLERHVLGIIWSTPDTPIPIPPAPRVPERLLRVKKSKDGCEYKSKLLTDIPLSIRDREAKQAIYDRFKRDIYAVECWAKERCERALKGQQLRESITADMRADPQPRILDRLPKNFTHREAIEATAERFEARAMPLVCAPNSKVVSGKLASDALGIATPMDLLAYSALLILSHPAITPAFLQELEIVDAHERPLGVIDIDGSTYLVGMKRRRGSNLAEQRIRLNEKTEQIVQGIIQVTSTQRAILKAEGNDHWRRLLLQCTSPHRPVSVFNAVKHANYLTPRLAQEFRLHCESDEHAMQLATRFSLSSLRSSAGTLVYLETGSPHAMSRALGHDAYSPRLLDHYLPRVMREFFEERWIRTVQTSVICQALVGSDLQLPASGFKTVQELEEFMRLHAFEMAQHQAEAVDNITNVSGISETAGKILFNVEQQVVATLISLQLAVDASPDSFCDRAHWWANLYRKIRPELEDRTDLAPILAKALAMADPAIVKGIAYA</sequence>
<gene>
    <name evidence="1" type="ORF">M2412_003614</name>
</gene>
<accession>A0AAW5PLM6</accession>
<protein>
    <submittedName>
        <fullName evidence="1">Uncharacterized protein</fullName>
    </submittedName>
</protein>